<evidence type="ECO:0000256" key="2">
    <source>
        <dbReference type="PIRSR" id="PIRSR601952-1"/>
    </source>
</evidence>
<feature type="binding site" evidence="3">
    <location>
        <position position="196"/>
    </location>
    <ligand>
        <name>Mg(2+)</name>
        <dbReference type="ChEBI" id="CHEBI:18420"/>
    </ligand>
</feature>
<feature type="binding site" evidence="3">
    <location>
        <position position="351"/>
    </location>
    <ligand>
        <name>Zn(2+)</name>
        <dbReference type="ChEBI" id="CHEBI:29105"/>
        <label>2</label>
    </ligand>
</feature>
<dbReference type="AlphaFoldDB" id="A0AB36I680"/>
<comment type="caution">
    <text evidence="6">The sequence shown here is derived from an EMBL/GenBank/DDBJ whole genome shotgun (WGS) entry which is preliminary data.</text>
</comment>
<comment type="cofactor">
    <cofactor evidence="3">
        <name>Zn(2+)</name>
        <dbReference type="ChEBI" id="CHEBI:29105"/>
    </cofactor>
    <text evidence="3">Binds 2 Zn(2+) ions.</text>
</comment>
<dbReference type="EMBL" id="LOQT01000024">
    <property type="protein sequence ID" value="OKX79323.1"/>
    <property type="molecule type" value="Genomic_DNA"/>
</dbReference>
<comment type="similarity">
    <text evidence="4">Belongs to the alkaline phosphatase family.</text>
</comment>
<dbReference type="PRINTS" id="PR00113">
    <property type="entry name" value="ALKPHPHTASE"/>
</dbReference>
<organism evidence="6 7">
    <name type="scientific">Corynebacterium glutamicum</name>
    <name type="common">Brevibacterium saccharolyticum</name>
    <dbReference type="NCBI Taxonomy" id="1718"/>
    <lineage>
        <taxon>Bacteria</taxon>
        <taxon>Bacillati</taxon>
        <taxon>Actinomycetota</taxon>
        <taxon>Actinomycetes</taxon>
        <taxon>Mycobacteriales</taxon>
        <taxon>Corynebacteriaceae</taxon>
        <taxon>Corynebacterium</taxon>
    </lineage>
</organism>
<evidence type="ECO:0000256" key="1">
    <source>
        <dbReference type="ARBA" id="ARBA00022553"/>
    </source>
</evidence>
<feature type="binding site" evidence="3">
    <location>
        <position position="66"/>
    </location>
    <ligand>
        <name>Zn(2+)</name>
        <dbReference type="ChEBI" id="CHEBI:29105"/>
        <label>2</label>
    </ligand>
</feature>
<dbReference type="PANTHER" id="PTHR11596:SF5">
    <property type="entry name" value="ALKALINE PHOSPHATASE"/>
    <property type="match status" value="1"/>
</dbReference>
<feature type="binding site" evidence="3">
    <location>
        <position position="198"/>
    </location>
    <ligand>
        <name>Mg(2+)</name>
        <dbReference type="ChEBI" id="CHEBI:18420"/>
    </ligand>
</feature>
<protein>
    <submittedName>
        <fullName evidence="6">Alkaline phosphatase</fullName>
    </submittedName>
</protein>
<name>A0AB36I680_CORGT</name>
<dbReference type="SMART" id="SM00098">
    <property type="entry name" value="alkPPc"/>
    <property type="match status" value="1"/>
</dbReference>
<dbReference type="GO" id="GO:0046872">
    <property type="term" value="F:metal ion binding"/>
    <property type="evidence" value="ECO:0007669"/>
    <property type="project" value="UniProtKB-KW"/>
</dbReference>
<feature type="binding site" evidence="3">
    <location>
        <position position="393"/>
    </location>
    <ligand>
        <name>Zn(2+)</name>
        <dbReference type="ChEBI" id="CHEBI:29105"/>
        <label>2</label>
    </ligand>
</feature>
<keyword evidence="5" id="KW-0732">Signal</keyword>
<dbReference type="RefSeq" id="WP_004567526.1">
    <property type="nucleotide sequence ID" value="NZ_JAAOYN010000001.1"/>
</dbReference>
<dbReference type="CDD" id="cd16012">
    <property type="entry name" value="ALP"/>
    <property type="match status" value="1"/>
</dbReference>
<sequence>MSFKRRSLAITCAITSSIVLAGISGTAAAQSSYVSGSSGLLSSSELDPETPAPLDAPKNIIYMIGDGMGYNHVSATNLFETGQTMYQVEGEPGSVTPVEGGTPVQAFEGTEWTQLAQSTFQDGNSYDPERAWADHNYVNENFTDSAAAGTAMATGVKTTNGMIGVNPANEPAKNTSEYAIEKGKAAGVVSSVPFNHATPAAWAAHNSNRNDLHAMAEEMINSDLNVIMGAGHPFFDNNGNPITEADEDYMQASQYERLASGETDFTFVEEDADFEALANGQVESDKYFGLAQVEDTLQHNRDGDSVTPYDVPLNDVVDLSTMSKAALNVLNQDEDGFHIMIEGGAIDWAGHANDMARDIEEVQEFNKAVETVIEWVETNSSWDETLVIVTADHETGYMTGPNDDPNWSAMTGAAGIVPNHGWHSGNHTNQLVPVFVRGAGVSDIVAAADQVDPIRGNYIDNIEIANLTFNKWW</sequence>
<evidence type="ECO:0000256" key="3">
    <source>
        <dbReference type="PIRSR" id="PIRSR601952-2"/>
    </source>
</evidence>
<dbReference type="PANTHER" id="PTHR11596">
    <property type="entry name" value="ALKALINE PHOSPHATASE"/>
    <property type="match status" value="1"/>
</dbReference>
<evidence type="ECO:0000313" key="7">
    <source>
        <dbReference type="Proteomes" id="UP000186091"/>
    </source>
</evidence>
<evidence type="ECO:0000256" key="5">
    <source>
        <dbReference type="SAM" id="SignalP"/>
    </source>
</evidence>
<feature type="binding site" evidence="3">
    <location>
        <position position="392"/>
    </location>
    <ligand>
        <name>Zn(2+)</name>
        <dbReference type="ChEBI" id="CHEBI:29105"/>
        <label>2</label>
    </ligand>
</feature>
<dbReference type="InterPro" id="IPR017850">
    <property type="entry name" value="Alkaline_phosphatase_core_sf"/>
</dbReference>
<keyword evidence="3" id="KW-0479">Metal-binding</keyword>
<dbReference type="Pfam" id="PF00245">
    <property type="entry name" value="Alk_phosphatase"/>
    <property type="match status" value="1"/>
</dbReference>
<feature type="active site" description="Phosphoserine intermediate" evidence="2">
    <location>
        <position position="145"/>
    </location>
</feature>
<reference evidence="6 7" key="1">
    <citation type="submission" date="2015-12" db="EMBL/GenBank/DDBJ databases">
        <title>Genome sequence of Corynebacterium AS 1.542.</title>
        <authorList>
            <person name="Yang J."/>
            <person name="Yang S."/>
        </authorList>
    </citation>
    <scope>NUCLEOTIDE SEQUENCE [LARGE SCALE GENOMIC DNA]</scope>
    <source>
        <strain evidence="6 7">AS 1.542</strain>
    </source>
</reference>
<accession>A0AB36I680</accession>
<keyword evidence="3" id="KW-0862">Zinc</keyword>
<comment type="cofactor">
    <cofactor evidence="3">
        <name>Mg(2+)</name>
        <dbReference type="ChEBI" id="CHEBI:18420"/>
    </cofactor>
    <text evidence="3">Binds 1 Mg(2+) ion.</text>
</comment>
<dbReference type="SUPFAM" id="SSF53649">
    <property type="entry name" value="Alkaline phosphatase-like"/>
    <property type="match status" value="1"/>
</dbReference>
<keyword evidence="1" id="KW-0597">Phosphoprotein</keyword>
<proteinExistence type="inferred from homology"/>
<feature type="signal peptide" evidence="5">
    <location>
        <begin position="1"/>
        <end position="21"/>
    </location>
</feature>
<gene>
    <name evidence="6" type="ORF">AUP69_11370</name>
</gene>
<evidence type="ECO:0000313" key="6">
    <source>
        <dbReference type="EMBL" id="OKX79323.1"/>
    </source>
</evidence>
<keyword evidence="3" id="KW-0460">Magnesium</keyword>
<feature type="binding site" evidence="3">
    <location>
        <position position="342"/>
    </location>
    <ligand>
        <name>Mg(2+)</name>
        <dbReference type="ChEBI" id="CHEBI:18420"/>
    </ligand>
</feature>
<feature type="chain" id="PRO_5044173145" evidence="5">
    <location>
        <begin position="22"/>
        <end position="473"/>
    </location>
</feature>
<evidence type="ECO:0000256" key="4">
    <source>
        <dbReference type="RuleBase" id="RU003946"/>
    </source>
</evidence>
<dbReference type="GO" id="GO:0004035">
    <property type="term" value="F:alkaline phosphatase activity"/>
    <property type="evidence" value="ECO:0007669"/>
    <property type="project" value="TreeGrafter"/>
</dbReference>
<dbReference type="InterPro" id="IPR001952">
    <property type="entry name" value="Alkaline_phosphatase"/>
</dbReference>
<feature type="binding site" evidence="3">
    <location>
        <position position="66"/>
    </location>
    <ligand>
        <name>Mg(2+)</name>
        <dbReference type="ChEBI" id="CHEBI:18420"/>
    </ligand>
</feature>
<dbReference type="Gene3D" id="3.40.720.10">
    <property type="entry name" value="Alkaline Phosphatase, subunit A"/>
    <property type="match status" value="1"/>
</dbReference>
<feature type="binding site" evidence="3">
    <location>
        <position position="347"/>
    </location>
    <ligand>
        <name>Zn(2+)</name>
        <dbReference type="ChEBI" id="CHEBI:29105"/>
        <label>2</label>
    </ligand>
</feature>
<dbReference type="Proteomes" id="UP000186091">
    <property type="component" value="Unassembled WGS sequence"/>
</dbReference>